<sequence>MLGNNYGLCTNMVREHPYSFSFAAVLRRRLFFQVIMIGR</sequence>
<name>A0A2P2MUZ1_RHIMU</name>
<protein>
    <submittedName>
        <fullName evidence="1">Uncharacterized protein</fullName>
    </submittedName>
</protein>
<organism evidence="1">
    <name type="scientific">Rhizophora mucronata</name>
    <name type="common">Asiatic mangrove</name>
    <dbReference type="NCBI Taxonomy" id="61149"/>
    <lineage>
        <taxon>Eukaryota</taxon>
        <taxon>Viridiplantae</taxon>
        <taxon>Streptophyta</taxon>
        <taxon>Embryophyta</taxon>
        <taxon>Tracheophyta</taxon>
        <taxon>Spermatophyta</taxon>
        <taxon>Magnoliopsida</taxon>
        <taxon>eudicotyledons</taxon>
        <taxon>Gunneridae</taxon>
        <taxon>Pentapetalae</taxon>
        <taxon>rosids</taxon>
        <taxon>fabids</taxon>
        <taxon>Malpighiales</taxon>
        <taxon>Rhizophoraceae</taxon>
        <taxon>Rhizophora</taxon>
    </lineage>
</organism>
<accession>A0A2P2MUZ1</accession>
<dbReference type="AlphaFoldDB" id="A0A2P2MUZ1"/>
<evidence type="ECO:0000313" key="1">
    <source>
        <dbReference type="EMBL" id="MBX34039.1"/>
    </source>
</evidence>
<proteinExistence type="predicted"/>
<dbReference type="EMBL" id="GGEC01053555">
    <property type="protein sequence ID" value="MBX34039.1"/>
    <property type="molecule type" value="Transcribed_RNA"/>
</dbReference>
<reference evidence="1" key="1">
    <citation type="submission" date="2018-02" db="EMBL/GenBank/DDBJ databases">
        <title>Rhizophora mucronata_Transcriptome.</title>
        <authorList>
            <person name="Meera S.P."/>
            <person name="Sreeshan A."/>
            <person name="Augustine A."/>
        </authorList>
    </citation>
    <scope>NUCLEOTIDE SEQUENCE</scope>
    <source>
        <tissue evidence="1">Leaf</tissue>
    </source>
</reference>